<sequence>MGQSMKKLATGGTDETKAKEIGPIIEECYNTYFADPSKVQTMADFYRAVCQTVEELNKRIGGTQFRVPSKEVLVKAFKEHHEGRGNSLTKEEFGKILKDVIFDTGLLGTGAKDVLFYIFGVPMAALLIKQRLAPKAIPNDVFIPGVTSATVFVLAKLNKI</sequence>
<evidence type="ECO:0000313" key="1">
    <source>
        <dbReference type="EMBL" id="KAF9593905.1"/>
    </source>
</evidence>
<dbReference type="PANTHER" id="PTHR37216">
    <property type="entry name" value="EXPRESSED PROTEIN"/>
    <property type="match status" value="1"/>
</dbReference>
<dbReference type="AlphaFoldDB" id="A0A835LGJ0"/>
<dbReference type="Pfam" id="PF25284">
    <property type="entry name" value="DUF7874"/>
    <property type="match status" value="1"/>
</dbReference>
<name>A0A835LGJ0_9MAGN</name>
<proteinExistence type="predicted"/>
<accession>A0A835LGJ0</accession>
<dbReference type="OrthoDB" id="785636at2759"/>
<dbReference type="Proteomes" id="UP000631114">
    <property type="component" value="Unassembled WGS sequence"/>
</dbReference>
<dbReference type="EMBL" id="JADFTS010000008">
    <property type="protein sequence ID" value="KAF9593905.1"/>
    <property type="molecule type" value="Genomic_DNA"/>
</dbReference>
<reference evidence="1 2" key="1">
    <citation type="submission" date="2020-10" db="EMBL/GenBank/DDBJ databases">
        <title>The Coptis chinensis genome and diversification of protoberbering-type alkaloids.</title>
        <authorList>
            <person name="Wang B."/>
            <person name="Shu S."/>
            <person name="Song C."/>
            <person name="Liu Y."/>
        </authorList>
    </citation>
    <scope>NUCLEOTIDE SEQUENCE [LARGE SCALE GENOMIC DNA]</scope>
    <source>
        <strain evidence="1">HL-2020</strain>
        <tissue evidence="1">Leaf</tissue>
    </source>
</reference>
<comment type="caution">
    <text evidence="1">The sequence shown here is derived from an EMBL/GenBank/DDBJ whole genome shotgun (WGS) entry which is preliminary data.</text>
</comment>
<dbReference type="InterPro" id="IPR057196">
    <property type="entry name" value="DUF7874"/>
</dbReference>
<keyword evidence="2" id="KW-1185">Reference proteome</keyword>
<dbReference type="PANTHER" id="PTHR37216:SF1">
    <property type="entry name" value="EXPRESSED PROTEIN"/>
    <property type="match status" value="1"/>
</dbReference>
<organism evidence="1 2">
    <name type="scientific">Coptis chinensis</name>
    <dbReference type="NCBI Taxonomy" id="261450"/>
    <lineage>
        <taxon>Eukaryota</taxon>
        <taxon>Viridiplantae</taxon>
        <taxon>Streptophyta</taxon>
        <taxon>Embryophyta</taxon>
        <taxon>Tracheophyta</taxon>
        <taxon>Spermatophyta</taxon>
        <taxon>Magnoliopsida</taxon>
        <taxon>Ranunculales</taxon>
        <taxon>Ranunculaceae</taxon>
        <taxon>Coptidoideae</taxon>
        <taxon>Coptis</taxon>
    </lineage>
</organism>
<protein>
    <submittedName>
        <fullName evidence="1">Uncharacterized protein</fullName>
    </submittedName>
</protein>
<gene>
    <name evidence="1" type="ORF">IFM89_026033</name>
</gene>
<evidence type="ECO:0000313" key="2">
    <source>
        <dbReference type="Proteomes" id="UP000631114"/>
    </source>
</evidence>